<organism evidence="7">
    <name type="scientific">Arsenophonus endosymbiont of Trialeurodes vaporariorum</name>
    <dbReference type="NCBI Taxonomy" id="235567"/>
    <lineage>
        <taxon>Bacteria</taxon>
        <taxon>Pseudomonadati</taxon>
        <taxon>Pseudomonadota</taxon>
        <taxon>Gammaproteobacteria</taxon>
        <taxon>Enterobacterales</taxon>
        <taxon>Morganellaceae</taxon>
        <taxon>Arsenophonus</taxon>
    </lineage>
</organism>
<keyword evidence="3 6" id="KW-0564">Palmitate</keyword>
<comment type="subunit">
    <text evidence="6">Component of the lipopolysaccharide transport and assembly complex. Interacts with LptD.</text>
</comment>
<keyword evidence="1 6" id="KW-0732">Signal</keyword>
<dbReference type="PANTHER" id="PTHR38098:SF1">
    <property type="entry name" value="LPS-ASSEMBLY LIPOPROTEIN LPTE"/>
    <property type="match status" value="1"/>
</dbReference>
<evidence type="ECO:0000256" key="2">
    <source>
        <dbReference type="ARBA" id="ARBA00023136"/>
    </source>
</evidence>
<evidence type="ECO:0000256" key="5">
    <source>
        <dbReference type="ARBA" id="ARBA00023288"/>
    </source>
</evidence>
<dbReference type="HAMAP" id="MF_01186">
    <property type="entry name" value="LPS_assembly_LptE"/>
    <property type="match status" value="1"/>
</dbReference>
<dbReference type="Pfam" id="PF04390">
    <property type="entry name" value="LptE"/>
    <property type="match status" value="1"/>
</dbReference>
<comment type="function">
    <text evidence="6">Together with LptD, is involved in the assembly of lipopolysaccharide (LPS) at the surface of the outer membrane. Required for the proper assembly of LptD. Binds LPS and may serve as the LPS recognition site at the outer membrane.</text>
</comment>
<evidence type="ECO:0000256" key="3">
    <source>
        <dbReference type="ARBA" id="ARBA00023139"/>
    </source>
</evidence>
<dbReference type="GO" id="GO:0009279">
    <property type="term" value="C:cell outer membrane"/>
    <property type="evidence" value="ECO:0007669"/>
    <property type="project" value="UniProtKB-SubCell"/>
</dbReference>
<evidence type="ECO:0000313" key="7">
    <source>
        <dbReference type="EMBL" id="SSW96286.1"/>
    </source>
</evidence>
<evidence type="ECO:0000256" key="1">
    <source>
        <dbReference type="ARBA" id="ARBA00022729"/>
    </source>
</evidence>
<dbReference type="AlphaFoldDB" id="A0A3B0MPI7"/>
<dbReference type="PROSITE" id="PS51257">
    <property type="entry name" value="PROKAR_LIPOPROTEIN"/>
    <property type="match status" value="1"/>
</dbReference>
<dbReference type="GO" id="GO:0015920">
    <property type="term" value="P:lipopolysaccharide transport"/>
    <property type="evidence" value="ECO:0007669"/>
    <property type="project" value="TreeGrafter"/>
</dbReference>
<comment type="subcellular location">
    <subcellularLocation>
        <location evidence="6">Cell outer membrane</location>
        <topology evidence="6">Lipid-anchor</topology>
    </subcellularLocation>
</comment>
<dbReference type="NCBIfam" id="NF008062">
    <property type="entry name" value="PRK10796.1"/>
    <property type="match status" value="1"/>
</dbReference>
<dbReference type="GO" id="GO:0001530">
    <property type="term" value="F:lipopolysaccharide binding"/>
    <property type="evidence" value="ECO:0007669"/>
    <property type="project" value="TreeGrafter"/>
</dbReference>
<dbReference type="Gene3D" id="3.30.160.150">
    <property type="entry name" value="Lipoprotein like domain"/>
    <property type="match status" value="1"/>
</dbReference>
<accession>A0A3B0MPI7</accession>
<keyword evidence="5 6" id="KW-0449">Lipoprotein</keyword>
<gene>
    <name evidence="6 7" type="primary">lptE</name>
    <name evidence="7" type="ORF">ARTV_2626</name>
</gene>
<keyword evidence="2 6" id="KW-0472">Membrane</keyword>
<dbReference type="GO" id="GO:0043165">
    <property type="term" value="P:Gram-negative-bacterium-type cell outer membrane assembly"/>
    <property type="evidence" value="ECO:0007669"/>
    <property type="project" value="UniProtKB-UniRule"/>
</dbReference>
<comment type="similarity">
    <text evidence="6">Belongs to the LptE lipoprotein family.</text>
</comment>
<proteinExistence type="inferred from homology"/>
<evidence type="ECO:0000256" key="4">
    <source>
        <dbReference type="ARBA" id="ARBA00023237"/>
    </source>
</evidence>
<protein>
    <recommendedName>
        <fullName evidence="6">LPS-assembly lipoprotein LptE</fullName>
    </recommendedName>
</protein>
<sequence length="183" mass="20507" precursor="true">MRYLITLFLSLAVLITAGCGFRLQGTTQIPEELKTLRLSSGDPYGPLARAIRQQLRLNNVNLIDENLQNVPILKIVGSSENTKTISIYQDGKSAEKQLNFWVSAQIILPNGTVYPIKTRVERAFFDNPLETLAKDTESALVKQEMREQADRQLIRKLLIVHSTIQNEPEGSVVVEKALSVDSE</sequence>
<evidence type="ECO:0000256" key="6">
    <source>
        <dbReference type="HAMAP-Rule" id="MF_01186"/>
    </source>
</evidence>
<name>A0A3B0MPI7_9GAMM</name>
<reference evidence="7" key="1">
    <citation type="submission" date="2018-04" db="EMBL/GenBank/DDBJ databases">
        <authorList>
            <person name="Go L.Y."/>
            <person name="Mitchell J.A."/>
        </authorList>
    </citation>
    <scope>NUCLEOTIDE SEQUENCE</scope>
    <source>
        <strain evidence="7">ARTV</strain>
    </source>
</reference>
<keyword evidence="4 6" id="KW-0998">Cell outer membrane</keyword>
<dbReference type="PANTHER" id="PTHR38098">
    <property type="entry name" value="LPS-ASSEMBLY LIPOPROTEIN LPTE"/>
    <property type="match status" value="1"/>
</dbReference>
<dbReference type="InterPro" id="IPR007485">
    <property type="entry name" value="LPS_assembly_LptE"/>
</dbReference>
<dbReference type="EMBL" id="UFQR01000012">
    <property type="protein sequence ID" value="SSW96286.1"/>
    <property type="molecule type" value="Genomic_DNA"/>
</dbReference>
<dbReference type="GO" id="GO:1990351">
    <property type="term" value="C:transporter complex"/>
    <property type="evidence" value="ECO:0007669"/>
    <property type="project" value="TreeGrafter"/>
</dbReference>